<dbReference type="RefSeq" id="WP_044852630.1">
    <property type="nucleotide sequence ID" value="NZ_CP016174.1"/>
</dbReference>
<dbReference type="GO" id="GO:0070967">
    <property type="term" value="F:coenzyme F420 binding"/>
    <property type="evidence" value="ECO:0007669"/>
    <property type="project" value="TreeGrafter"/>
</dbReference>
<evidence type="ECO:0000313" key="4">
    <source>
        <dbReference type="EMBL" id="ANN15743.1"/>
    </source>
</evidence>
<dbReference type="KEGG" id="aori:SD37_08800"/>
<dbReference type="Proteomes" id="UP000093695">
    <property type="component" value="Chromosome"/>
</dbReference>
<gene>
    <name evidence="4" type="ORF">SD37_08800</name>
</gene>
<sequence length="285" mass="31307">MTGFNDQVIKEFRQHKGKLGGMFEGQELILLTTVGAKSGERRTNPLAYLEIDGVTVVVASNMGAPKHPGWYHNIRRDHRVTVETGTETYEAIAAVPAAQERAALFAKVVAAEPGFAEYQAKTSRELPVVILHRIDDRVRGMGDFVVEVHEWLRGELKTLRTGIDDVVAGRTDSLSMGKTLRAHCVSFCEALTEHHTGEDMGAFPMLAQRFPVLAPTLTKLGEDHVVVATLQKRIRDLVEGYVHGESDPVRLRDDFDALASTLEAHFAAEEEAIVTALNVTVPSKG</sequence>
<proteinExistence type="inferred from homology"/>
<evidence type="ECO:0000259" key="3">
    <source>
        <dbReference type="Pfam" id="PF01814"/>
    </source>
</evidence>
<dbReference type="InterPro" id="IPR012349">
    <property type="entry name" value="Split_barrel_FMN-bd"/>
</dbReference>
<dbReference type="Gene3D" id="2.30.110.10">
    <property type="entry name" value="Electron Transport, Fmn-binding Protein, Chain A"/>
    <property type="match status" value="1"/>
</dbReference>
<dbReference type="Pfam" id="PF04075">
    <property type="entry name" value="F420H2_quin_red"/>
    <property type="match status" value="1"/>
</dbReference>
<reference evidence="4 5" key="1">
    <citation type="journal article" date="2015" name="Genome Announc.">
        <title>Draft Genome Sequence of Norvancomycin-Producing Strain Amycolatopsis orientalis CPCC200066.</title>
        <authorList>
            <person name="Lei X."/>
            <person name="Yuan F."/>
            <person name="Shi Y."/>
            <person name="Li X."/>
            <person name="Wang L."/>
            <person name="Hong B."/>
        </authorList>
    </citation>
    <scope>NUCLEOTIDE SEQUENCE [LARGE SCALE GENOMIC DNA]</scope>
    <source>
        <strain evidence="4 5">B-37</strain>
    </source>
</reference>
<dbReference type="STRING" id="31958.SD37_08800"/>
<protein>
    <submittedName>
        <fullName evidence="4">Hemerythrin</fullName>
    </submittedName>
</protein>
<dbReference type="Pfam" id="PF01814">
    <property type="entry name" value="Hemerythrin"/>
    <property type="match status" value="1"/>
</dbReference>
<dbReference type="PANTHER" id="PTHR39428:SF1">
    <property type="entry name" value="F420H(2)-DEPENDENT QUINONE REDUCTASE RV1261C"/>
    <property type="match status" value="1"/>
</dbReference>
<dbReference type="NCBIfam" id="TIGR00026">
    <property type="entry name" value="hi_GC_TIGR00026"/>
    <property type="match status" value="1"/>
</dbReference>
<evidence type="ECO:0000256" key="2">
    <source>
        <dbReference type="ARBA" id="ARBA00049106"/>
    </source>
</evidence>
<dbReference type="AlphaFoldDB" id="A0A193BU90"/>
<dbReference type="CDD" id="cd12108">
    <property type="entry name" value="Hr-like"/>
    <property type="match status" value="1"/>
</dbReference>
<evidence type="ECO:0000313" key="5">
    <source>
        <dbReference type="Proteomes" id="UP000093695"/>
    </source>
</evidence>
<name>A0A193BU90_AMYOR</name>
<dbReference type="GO" id="GO:0016491">
    <property type="term" value="F:oxidoreductase activity"/>
    <property type="evidence" value="ECO:0007669"/>
    <property type="project" value="InterPro"/>
</dbReference>
<comment type="catalytic activity">
    <reaction evidence="2">
        <text>oxidized coenzyme F420-(gamma-L-Glu)(n) + a quinol + H(+) = reduced coenzyme F420-(gamma-L-Glu)(n) + a quinone</text>
        <dbReference type="Rhea" id="RHEA:39663"/>
        <dbReference type="Rhea" id="RHEA-COMP:12939"/>
        <dbReference type="Rhea" id="RHEA-COMP:14378"/>
        <dbReference type="ChEBI" id="CHEBI:15378"/>
        <dbReference type="ChEBI" id="CHEBI:24646"/>
        <dbReference type="ChEBI" id="CHEBI:132124"/>
        <dbReference type="ChEBI" id="CHEBI:133980"/>
        <dbReference type="ChEBI" id="CHEBI:139511"/>
    </reaction>
</comment>
<accession>A0A193BU90</accession>
<dbReference type="EMBL" id="CP016174">
    <property type="protein sequence ID" value="ANN15743.1"/>
    <property type="molecule type" value="Genomic_DNA"/>
</dbReference>
<dbReference type="eggNOG" id="COG3945">
    <property type="taxonomic scope" value="Bacteria"/>
</dbReference>
<dbReference type="InterPro" id="IPR004378">
    <property type="entry name" value="F420H2_quin_Rdtase"/>
</dbReference>
<feature type="domain" description="Hemerythrin-like" evidence="3">
    <location>
        <begin position="143"/>
        <end position="276"/>
    </location>
</feature>
<dbReference type="PANTHER" id="PTHR39428">
    <property type="entry name" value="F420H(2)-DEPENDENT QUINONE REDUCTASE RV1261C"/>
    <property type="match status" value="1"/>
</dbReference>
<evidence type="ECO:0000256" key="1">
    <source>
        <dbReference type="ARBA" id="ARBA00008710"/>
    </source>
</evidence>
<dbReference type="GO" id="GO:0005886">
    <property type="term" value="C:plasma membrane"/>
    <property type="evidence" value="ECO:0007669"/>
    <property type="project" value="TreeGrafter"/>
</dbReference>
<dbReference type="InterPro" id="IPR012312">
    <property type="entry name" value="Hemerythrin-like"/>
</dbReference>
<dbReference type="Gene3D" id="1.20.120.520">
    <property type="entry name" value="nmb1532 protein domain like"/>
    <property type="match status" value="1"/>
</dbReference>
<keyword evidence="5" id="KW-1185">Reference proteome</keyword>
<comment type="similarity">
    <text evidence="1">Belongs to the F420H(2)-dependent quinone reductase family.</text>
</comment>
<organism evidence="4 5">
    <name type="scientific">Amycolatopsis orientalis</name>
    <name type="common">Nocardia orientalis</name>
    <dbReference type="NCBI Taxonomy" id="31958"/>
    <lineage>
        <taxon>Bacteria</taxon>
        <taxon>Bacillati</taxon>
        <taxon>Actinomycetota</taxon>
        <taxon>Actinomycetes</taxon>
        <taxon>Pseudonocardiales</taxon>
        <taxon>Pseudonocardiaceae</taxon>
        <taxon>Amycolatopsis</taxon>
    </lineage>
</organism>